<keyword evidence="6" id="KW-0539">Nucleus</keyword>
<dbReference type="OrthoDB" id="6220758at2759"/>
<dbReference type="FunCoup" id="A0A7M7G8B5">
    <property type="interactions" value="572"/>
</dbReference>
<dbReference type="GO" id="GO:0005856">
    <property type="term" value="C:cytoskeleton"/>
    <property type="evidence" value="ECO:0007669"/>
    <property type="project" value="UniProtKB-SubCell"/>
</dbReference>
<dbReference type="InterPro" id="IPR043129">
    <property type="entry name" value="ATPase_NBD"/>
</dbReference>
<dbReference type="AlphaFoldDB" id="A0A7M7G8B5"/>
<evidence type="ECO:0000313" key="8">
    <source>
        <dbReference type="EnsemblMetazoa" id="XP_001607054"/>
    </source>
</evidence>
<evidence type="ECO:0000256" key="5">
    <source>
        <dbReference type="ARBA" id="ARBA00023212"/>
    </source>
</evidence>
<evidence type="ECO:0000256" key="2">
    <source>
        <dbReference type="ARBA" id="ARBA00004245"/>
    </source>
</evidence>
<comment type="similarity">
    <text evidence="3">Belongs to the actin family. ARP6 subfamily.</text>
</comment>
<dbReference type="PANTHER" id="PTHR11937">
    <property type="entry name" value="ACTIN"/>
    <property type="match status" value="1"/>
</dbReference>
<keyword evidence="5" id="KW-0206">Cytoskeleton</keyword>
<dbReference type="Proteomes" id="UP000002358">
    <property type="component" value="Chromosome 5"/>
</dbReference>
<dbReference type="Gene3D" id="3.30.420.40">
    <property type="match status" value="2"/>
</dbReference>
<dbReference type="Gene3D" id="3.90.640.10">
    <property type="entry name" value="Actin, Chain A, domain 4"/>
    <property type="match status" value="1"/>
</dbReference>
<dbReference type="InterPro" id="IPR004000">
    <property type="entry name" value="Actin"/>
</dbReference>
<reference evidence="8" key="1">
    <citation type="submission" date="2021-01" db="UniProtKB">
        <authorList>
            <consortium name="EnsemblMetazoa"/>
        </authorList>
    </citation>
    <scope>IDENTIFICATION</scope>
</reference>
<dbReference type="CDD" id="cd10210">
    <property type="entry name" value="ASKHA_NBD_Arp6"/>
    <property type="match status" value="1"/>
</dbReference>
<dbReference type="SUPFAM" id="SSF53067">
    <property type="entry name" value="Actin-like ATPase domain"/>
    <property type="match status" value="2"/>
</dbReference>
<dbReference type="SMART" id="SM00268">
    <property type="entry name" value="ACTIN"/>
    <property type="match status" value="1"/>
</dbReference>
<evidence type="ECO:0000256" key="6">
    <source>
        <dbReference type="ARBA" id="ARBA00023242"/>
    </source>
</evidence>
<evidence type="ECO:0000256" key="4">
    <source>
        <dbReference type="ARBA" id="ARBA00022490"/>
    </source>
</evidence>
<dbReference type="EnsemblMetazoa" id="XM_001607004">
    <property type="protein sequence ID" value="XP_001607054"/>
    <property type="gene ID" value="LOC100116189"/>
</dbReference>
<evidence type="ECO:0000256" key="3">
    <source>
        <dbReference type="ARBA" id="ARBA00005665"/>
    </source>
</evidence>
<accession>A0A7M7G8B5</accession>
<dbReference type="Gene3D" id="2.30.36.70">
    <property type="entry name" value="Actin, Chain A, domain 2"/>
    <property type="match status" value="1"/>
</dbReference>
<evidence type="ECO:0000313" key="9">
    <source>
        <dbReference type="Proteomes" id="UP000002358"/>
    </source>
</evidence>
<proteinExistence type="inferred from homology"/>
<dbReference type="InParanoid" id="A0A7M7G8B5"/>
<dbReference type="GeneID" id="100116189"/>
<sequence>MKMSSSVFILDNGGYTAKVGSSSESAQAIPNCITKAKSEKRRPFIGNQIEECRDISGLYFMLPFQKGYLINWDVQKTVWDYIFSKECCSVNLNQTSMIITEPPFNFPSIQEAMVEIFFEEFEVASLLRINPSTLSCYNYRHKNSTSKCCIIVDVGYSFCHVIPYVNDLKIKAGIRRIDVGGKLLTNHLKEILSYRQLNVMDETYVVNQVKEDCCFVSQDFYGDMNIAKRLKLEENSIVKDYVLPDFTTVRRGYLTEPGTNADQQVLRMNNERFMIPEILFHPSDVGIKQMGIPEAIIDCLKACEQETWPHLLSNIVLTGGSSKFPGFQERVQKEVRALAPDEYAIEVHLPEDPITYAWEGGKLLSKDPGYANLIVKREEYEEEGQALCYDKFDI</sequence>
<dbReference type="RefSeq" id="XP_001607054.2">
    <property type="nucleotide sequence ID" value="XM_001607004.6"/>
</dbReference>
<dbReference type="FunFam" id="3.90.640.10:FF:000014">
    <property type="entry name" value="Putative actin-related protein 6"/>
    <property type="match status" value="1"/>
</dbReference>
<dbReference type="CTD" id="32514"/>
<protein>
    <recommendedName>
        <fullName evidence="7">Actin-related protein 6</fullName>
    </recommendedName>
</protein>
<dbReference type="Pfam" id="PF00022">
    <property type="entry name" value="Actin"/>
    <property type="match status" value="1"/>
</dbReference>
<keyword evidence="9" id="KW-1185">Reference proteome</keyword>
<evidence type="ECO:0000256" key="7">
    <source>
        <dbReference type="ARBA" id="ARBA00074635"/>
    </source>
</evidence>
<evidence type="ECO:0000256" key="1">
    <source>
        <dbReference type="ARBA" id="ARBA00004123"/>
    </source>
</evidence>
<name>A0A7M7G8B5_NASVI</name>
<dbReference type="GO" id="GO:0005634">
    <property type="term" value="C:nucleus"/>
    <property type="evidence" value="ECO:0007669"/>
    <property type="project" value="UniProtKB-SubCell"/>
</dbReference>
<dbReference type="KEGG" id="nvi:100116189"/>
<dbReference type="SMR" id="A0A7M7G8B5"/>
<dbReference type="FunFam" id="2.30.36.70:FF:000003">
    <property type="entry name" value="Actin-related protein 6"/>
    <property type="match status" value="1"/>
</dbReference>
<organism evidence="8 9">
    <name type="scientific">Nasonia vitripennis</name>
    <name type="common">Parasitic wasp</name>
    <dbReference type="NCBI Taxonomy" id="7425"/>
    <lineage>
        <taxon>Eukaryota</taxon>
        <taxon>Metazoa</taxon>
        <taxon>Ecdysozoa</taxon>
        <taxon>Arthropoda</taxon>
        <taxon>Hexapoda</taxon>
        <taxon>Insecta</taxon>
        <taxon>Pterygota</taxon>
        <taxon>Neoptera</taxon>
        <taxon>Endopterygota</taxon>
        <taxon>Hymenoptera</taxon>
        <taxon>Apocrita</taxon>
        <taxon>Proctotrupomorpha</taxon>
        <taxon>Chalcidoidea</taxon>
        <taxon>Pteromalidae</taxon>
        <taxon>Pteromalinae</taxon>
        <taxon>Nasonia</taxon>
    </lineage>
</organism>
<keyword evidence="4" id="KW-0963">Cytoplasm</keyword>
<comment type="subcellular location">
    <subcellularLocation>
        <location evidence="2">Cytoplasm</location>
        <location evidence="2">Cytoskeleton</location>
    </subcellularLocation>
    <subcellularLocation>
        <location evidence="1">Nucleus</location>
    </subcellularLocation>
</comment>